<dbReference type="WBParaSite" id="nRc.2.0.1.t45945-RA">
    <property type="protein sequence ID" value="nRc.2.0.1.t45945-RA"/>
    <property type="gene ID" value="nRc.2.0.1.g45945"/>
</dbReference>
<feature type="compositionally biased region" description="Basic and acidic residues" evidence="1">
    <location>
        <begin position="61"/>
        <end position="73"/>
    </location>
</feature>
<accession>A0A915L4E3</accession>
<sequence length="103" mass="12035">MFLNYLEIDLSIYGETDQNLVLMKDAVTQFYRVCDDVTLTGKSHVMLGRKDYFSVTLMEKHKQEDEQRSKENSSEIQGPQRQTEWEMIKQPVCGILQTKQSIV</sequence>
<evidence type="ECO:0000256" key="1">
    <source>
        <dbReference type="SAM" id="MobiDB-lite"/>
    </source>
</evidence>
<dbReference type="Proteomes" id="UP000887565">
    <property type="component" value="Unplaced"/>
</dbReference>
<proteinExistence type="predicted"/>
<organism evidence="2 3">
    <name type="scientific">Romanomermis culicivorax</name>
    <name type="common">Nematode worm</name>
    <dbReference type="NCBI Taxonomy" id="13658"/>
    <lineage>
        <taxon>Eukaryota</taxon>
        <taxon>Metazoa</taxon>
        <taxon>Ecdysozoa</taxon>
        <taxon>Nematoda</taxon>
        <taxon>Enoplea</taxon>
        <taxon>Dorylaimia</taxon>
        <taxon>Mermithida</taxon>
        <taxon>Mermithoidea</taxon>
        <taxon>Mermithidae</taxon>
        <taxon>Romanomermis</taxon>
    </lineage>
</organism>
<evidence type="ECO:0000313" key="3">
    <source>
        <dbReference type="WBParaSite" id="nRc.2.0.1.t45945-RA"/>
    </source>
</evidence>
<protein>
    <submittedName>
        <fullName evidence="3">Uncharacterized protein</fullName>
    </submittedName>
</protein>
<feature type="region of interest" description="Disordered" evidence="1">
    <location>
        <begin position="61"/>
        <end position="84"/>
    </location>
</feature>
<evidence type="ECO:0000313" key="2">
    <source>
        <dbReference type="Proteomes" id="UP000887565"/>
    </source>
</evidence>
<reference evidence="3" key="1">
    <citation type="submission" date="2022-11" db="UniProtKB">
        <authorList>
            <consortium name="WormBaseParasite"/>
        </authorList>
    </citation>
    <scope>IDENTIFICATION</scope>
</reference>
<name>A0A915L4E3_ROMCU</name>
<dbReference type="AlphaFoldDB" id="A0A915L4E3"/>
<keyword evidence="2" id="KW-1185">Reference proteome</keyword>